<dbReference type="EMBL" id="CAGKOT010000009">
    <property type="protein sequence ID" value="CAB5354182.1"/>
    <property type="molecule type" value="Genomic_DNA"/>
</dbReference>
<dbReference type="SMART" id="SM00195">
    <property type="entry name" value="DSPc"/>
    <property type="match status" value="1"/>
</dbReference>
<dbReference type="InterPro" id="IPR000340">
    <property type="entry name" value="Dual-sp_phosphatase_cat-dom"/>
</dbReference>
<feature type="compositionally biased region" description="Polar residues" evidence="5">
    <location>
        <begin position="123"/>
        <end position="134"/>
    </location>
</feature>
<reference evidence="10 13" key="2">
    <citation type="submission" date="2017-09" db="EMBL/GenBank/DDBJ databases">
        <title>Extensive intraspecific genome diversity in a model arbuscular mycorrhizal fungus.</title>
        <authorList>
            <person name="Chen E.C."/>
            <person name="Morin E."/>
            <person name="Beaudet D."/>
            <person name="Noel J."/>
            <person name="Ndikumana S."/>
            <person name="Charron P."/>
            <person name="St-Onge C."/>
            <person name="Giorgi J."/>
            <person name="Grigoriev I.V."/>
            <person name="Roux C."/>
            <person name="Martin F.M."/>
            <person name="Corradi N."/>
        </authorList>
    </citation>
    <scope>NUCLEOTIDE SEQUENCE [LARGE SCALE GENOMIC DNA]</scope>
    <source>
        <strain evidence="10 13">A5</strain>
    </source>
</reference>
<evidence type="ECO:0000259" key="6">
    <source>
        <dbReference type="PROSITE" id="PS50054"/>
    </source>
</evidence>
<feature type="domain" description="Tyrosine-protein phosphatase" evidence="6">
    <location>
        <begin position="552"/>
        <end position="698"/>
    </location>
</feature>
<dbReference type="EC" id="3.1.3.48" evidence="2"/>
<sequence>MNSTASLPTSFTQPTLENEGPLDTEKGVFLESTLKMTGFRKKRFSKIPAPVIIPPRSPILNVPSPITSAKSDSFLELPSPKTPQSPTKKFILKPISAISAAFQRTNIKGRKSPTATSFLKFQKTNNNLKSPKSTSPKAVPPQSPKSPKSPKFLHRKGSNSSIRKHSENPTVSPVTSSNVTQTNNSKPGFFFGKSFSLSSIQSAAPKSPSKLGKFNLKPQKSPTFCKKALPILPSELAERLRESSSRSAKVEDACLHRFSKPILIDVRNLALYQDKHIRESFNVNLPTLLIKRYRRGNMSNFSLDSFITTPEGRKKYLSIVNEDGDQYHHDVIIFDDSMDETDKDSSGWTLLSVLERIMLSFHSSPSSDNVQETNDVPRGRVYWLKGGFEAFRLWDQENEFIATGLEVDSPSDKDSLNDILTEYEGQEQQQQQQGSGLVRRDSLFSVNTERNSLRHKRSGKQPEPKQEQNSQPPPLETNARTKHIEVSRGRRPSNGLQYLFPPTNGNGKISEFLSLYPTSSRGLHDTIISNCENVPVSPSTPTFVVHPEIAFVVSTIIPEFLFIGPEITTEEEVEALKNKGVRRILNMAFECEDFLGLKEKFDRYLKLNVKDSVEEDVEKFLNIAVDFIERAQEDKAPVYVHCKAGRSRSVTAVLAYLIKSHQWTLRQAYDYVTEHRSGICPNIGFVTELMRIEESVFGFKRNSGAVTEFDLRKKGEMFDMEYIEPLSETPRTAFF</sequence>
<evidence type="ECO:0000256" key="2">
    <source>
        <dbReference type="ARBA" id="ARBA00013064"/>
    </source>
</evidence>
<evidence type="ECO:0000313" key="13">
    <source>
        <dbReference type="Proteomes" id="UP000232722"/>
    </source>
</evidence>
<dbReference type="GO" id="GO:0043409">
    <property type="term" value="P:negative regulation of MAPK cascade"/>
    <property type="evidence" value="ECO:0007669"/>
    <property type="project" value="TreeGrafter"/>
</dbReference>
<dbReference type="SUPFAM" id="SSF52821">
    <property type="entry name" value="Rhodanese/Cell cycle control phosphatase"/>
    <property type="match status" value="1"/>
</dbReference>
<dbReference type="CDD" id="cd14498">
    <property type="entry name" value="DSP"/>
    <property type="match status" value="1"/>
</dbReference>
<name>A0A2I1DW46_9GLOM</name>
<keyword evidence="4" id="KW-0904">Protein phosphatase</keyword>
<comment type="similarity">
    <text evidence="1">Belongs to the protein-tyrosine phosphatase family. Non-receptor class dual specificity subfamily.</text>
</comment>
<feature type="compositionally biased region" description="Polar residues" evidence="5">
    <location>
        <begin position="168"/>
        <end position="183"/>
    </location>
</feature>
<dbReference type="Proteomes" id="UP000232722">
    <property type="component" value="Unassembled WGS sequence"/>
</dbReference>
<evidence type="ECO:0000256" key="1">
    <source>
        <dbReference type="ARBA" id="ARBA00008601"/>
    </source>
</evidence>
<protein>
    <recommendedName>
        <fullName evidence="2">protein-tyrosine-phosphatase</fullName>
        <ecNumber evidence="2">3.1.3.48</ecNumber>
    </recommendedName>
</protein>
<dbReference type="AlphaFoldDB" id="A0A2I1DW46"/>
<evidence type="ECO:0000256" key="3">
    <source>
        <dbReference type="ARBA" id="ARBA00022801"/>
    </source>
</evidence>
<feature type="region of interest" description="Disordered" evidence="5">
    <location>
        <begin position="425"/>
        <end position="479"/>
    </location>
</feature>
<evidence type="ECO:0000313" key="9">
    <source>
        <dbReference type="EMBL" id="CAB5354182.1"/>
    </source>
</evidence>
<feature type="domain" description="Rhodanese" evidence="8">
    <location>
        <begin position="257"/>
        <end position="397"/>
    </location>
</feature>
<evidence type="ECO:0000259" key="8">
    <source>
        <dbReference type="PROSITE" id="PS50206"/>
    </source>
</evidence>
<organism evidence="11 12">
    <name type="scientific">Rhizophagus irregularis</name>
    <dbReference type="NCBI Taxonomy" id="588596"/>
    <lineage>
        <taxon>Eukaryota</taxon>
        <taxon>Fungi</taxon>
        <taxon>Fungi incertae sedis</taxon>
        <taxon>Mucoromycota</taxon>
        <taxon>Glomeromycotina</taxon>
        <taxon>Glomeromycetes</taxon>
        <taxon>Glomerales</taxon>
        <taxon>Glomeraceae</taxon>
        <taxon>Rhizophagus</taxon>
    </lineage>
</organism>
<dbReference type="OrthoDB" id="273181at2759"/>
<evidence type="ECO:0000313" key="12">
    <source>
        <dbReference type="Proteomes" id="UP000232688"/>
    </source>
</evidence>
<dbReference type="GO" id="GO:0005737">
    <property type="term" value="C:cytoplasm"/>
    <property type="evidence" value="ECO:0007669"/>
    <property type="project" value="TreeGrafter"/>
</dbReference>
<dbReference type="InterPro" id="IPR000387">
    <property type="entry name" value="Tyr_Pase_dom"/>
</dbReference>
<dbReference type="VEuPathDB" id="FungiDB:FUN_002038"/>
<evidence type="ECO:0000313" key="11">
    <source>
        <dbReference type="EMBL" id="PKC75287.1"/>
    </source>
</evidence>
<dbReference type="Gene3D" id="3.40.250.10">
    <property type="entry name" value="Rhodanese-like domain"/>
    <property type="match status" value="1"/>
</dbReference>
<dbReference type="InterPro" id="IPR029021">
    <property type="entry name" value="Prot-tyrosine_phosphatase-like"/>
</dbReference>
<dbReference type="PROSITE" id="PS50206">
    <property type="entry name" value="RHODANESE_3"/>
    <property type="match status" value="1"/>
</dbReference>
<feature type="region of interest" description="Disordered" evidence="5">
    <location>
        <begin position="1"/>
        <end position="24"/>
    </location>
</feature>
<dbReference type="VEuPathDB" id="FungiDB:RhiirA1_503374"/>
<dbReference type="GO" id="GO:0004725">
    <property type="term" value="F:protein tyrosine phosphatase activity"/>
    <property type="evidence" value="ECO:0007669"/>
    <property type="project" value="UniProtKB-EC"/>
</dbReference>
<dbReference type="PANTHER" id="PTHR10159">
    <property type="entry name" value="DUAL SPECIFICITY PROTEIN PHOSPHATASE"/>
    <property type="match status" value="1"/>
</dbReference>
<dbReference type="Gene3D" id="3.90.190.10">
    <property type="entry name" value="Protein tyrosine phosphatase superfamily"/>
    <property type="match status" value="1"/>
</dbReference>
<dbReference type="EMBL" id="LLXJ01000050">
    <property type="protein sequence ID" value="PKC16366.1"/>
    <property type="molecule type" value="Genomic_DNA"/>
</dbReference>
<dbReference type="PANTHER" id="PTHR10159:SF530">
    <property type="entry name" value="DUAL SPECIFICITY PROTEIN PHOSPHATASE DDB_G0271350-RELATED"/>
    <property type="match status" value="1"/>
</dbReference>
<dbReference type="InterPro" id="IPR036873">
    <property type="entry name" value="Rhodanese-like_dom_sf"/>
</dbReference>
<evidence type="ECO:0000256" key="5">
    <source>
        <dbReference type="SAM" id="MobiDB-lite"/>
    </source>
</evidence>
<feature type="region of interest" description="Disordered" evidence="5">
    <location>
        <begin position="123"/>
        <end position="183"/>
    </location>
</feature>
<keyword evidence="3" id="KW-0378">Hydrolase</keyword>
<dbReference type="SMR" id="A0A2I1DW46"/>
<evidence type="ECO:0000313" key="10">
    <source>
        <dbReference type="EMBL" id="PKC16366.1"/>
    </source>
</evidence>
<dbReference type="PROSITE" id="PS50054">
    <property type="entry name" value="TYR_PHOSPHATASE_DUAL"/>
    <property type="match status" value="1"/>
</dbReference>
<dbReference type="Proteomes" id="UP000684084">
    <property type="component" value="Unassembled WGS sequence"/>
</dbReference>
<reference evidence="11 12" key="3">
    <citation type="submission" date="2017-10" db="EMBL/GenBank/DDBJ databases">
        <title>Extensive intraspecific genome diversity in a model arbuscular mycorrhizal fungus.</title>
        <authorList>
            <person name="Chen E.C.H."/>
            <person name="Morin E."/>
            <person name="Baudet D."/>
            <person name="Noel J."/>
            <person name="Ndikumana S."/>
            <person name="Charron P."/>
            <person name="St-Onge C."/>
            <person name="Giorgi J."/>
            <person name="Grigoriev I.V."/>
            <person name="Roux C."/>
            <person name="Martin F.M."/>
            <person name="Corradi N."/>
        </authorList>
    </citation>
    <scope>NUCLEOTIDE SEQUENCE [LARGE SCALE GENOMIC DNA]</scope>
    <source>
        <strain evidence="11 12">A1</strain>
    </source>
</reference>
<evidence type="ECO:0000259" key="7">
    <source>
        <dbReference type="PROSITE" id="PS50056"/>
    </source>
</evidence>
<reference evidence="9" key="5">
    <citation type="submission" date="2020-05" db="EMBL/GenBank/DDBJ databases">
        <authorList>
            <person name="Rincon C."/>
            <person name="Sanders R I."/>
            <person name="Robbins C."/>
            <person name="Chaturvedi A."/>
        </authorList>
    </citation>
    <scope>NUCLEOTIDE SEQUENCE</scope>
    <source>
        <strain evidence="9">CHB12</strain>
    </source>
</reference>
<accession>A0A2I1DW46</accession>
<reference evidence="11 12" key="4">
    <citation type="submission" date="2017-10" db="EMBL/GenBank/DDBJ databases">
        <title>Genome analyses suggest a sexual origin of heterokaryosis in a supposedly ancient asexual fungus.</title>
        <authorList>
            <person name="Corradi N."/>
            <person name="Sedzielewska K."/>
            <person name="Noel J."/>
            <person name="Charron P."/>
            <person name="Farinelli L."/>
            <person name="Marton T."/>
            <person name="Kruger M."/>
            <person name="Pelin A."/>
            <person name="Brachmann A."/>
            <person name="Corradi N."/>
        </authorList>
    </citation>
    <scope>NUCLEOTIDE SEQUENCE [LARGE SCALE GENOMIC DNA]</scope>
    <source>
        <strain evidence="11 12">A1</strain>
    </source>
</reference>
<feature type="domain" description="Tyrosine specific protein phosphatases" evidence="7">
    <location>
        <begin position="618"/>
        <end position="679"/>
    </location>
</feature>
<reference evidence="10 13" key="1">
    <citation type="submission" date="2016-04" db="EMBL/GenBank/DDBJ databases">
        <title>Genome analyses suggest a sexual origin of heterokaryosis in a supposedly ancient asexual fungus.</title>
        <authorList>
            <person name="Ropars J."/>
            <person name="Sedzielewska K."/>
            <person name="Noel J."/>
            <person name="Charron P."/>
            <person name="Farinelli L."/>
            <person name="Marton T."/>
            <person name="Kruger M."/>
            <person name="Pelin A."/>
            <person name="Brachmann A."/>
            <person name="Corradi N."/>
        </authorList>
    </citation>
    <scope>NUCLEOTIDE SEQUENCE [LARGE SCALE GENOMIC DNA]</scope>
    <source>
        <strain evidence="10 13">A5</strain>
    </source>
</reference>
<gene>
    <name evidence="9" type="ORF">CHRIB12_LOCUS5815</name>
    <name evidence="11" type="ORF">RhiirA1_503374</name>
    <name evidence="10" type="ORF">RhiirA5_475662</name>
</gene>
<feature type="compositionally biased region" description="Polar residues" evidence="5">
    <location>
        <begin position="1"/>
        <end position="16"/>
    </location>
</feature>
<dbReference type="EMBL" id="LLXH01000026">
    <property type="protein sequence ID" value="PKC75287.1"/>
    <property type="molecule type" value="Genomic_DNA"/>
</dbReference>
<dbReference type="VEuPathDB" id="FungiDB:RhiirFUN_002093"/>
<proteinExistence type="inferred from homology"/>
<dbReference type="InterPro" id="IPR020422">
    <property type="entry name" value="TYR_PHOSPHATASE_DUAL_dom"/>
</dbReference>
<dbReference type="PROSITE" id="PS50056">
    <property type="entry name" value="TYR_PHOSPHATASE_2"/>
    <property type="match status" value="1"/>
</dbReference>
<dbReference type="Proteomes" id="UP000232688">
    <property type="component" value="Unassembled WGS sequence"/>
</dbReference>
<dbReference type="Pfam" id="PF00782">
    <property type="entry name" value="DSPc"/>
    <property type="match status" value="1"/>
</dbReference>
<evidence type="ECO:0000256" key="4">
    <source>
        <dbReference type="ARBA" id="ARBA00022912"/>
    </source>
</evidence>
<comment type="caution">
    <text evidence="11">The sequence shown here is derived from an EMBL/GenBank/DDBJ whole genome shotgun (WGS) entry which is preliminary data.</text>
</comment>
<dbReference type="InterPro" id="IPR001763">
    <property type="entry name" value="Rhodanese-like_dom"/>
</dbReference>
<dbReference type="SUPFAM" id="SSF52799">
    <property type="entry name" value="(Phosphotyrosine protein) phosphatases II"/>
    <property type="match status" value="1"/>
</dbReference>